<proteinExistence type="predicted"/>
<reference evidence="3" key="1">
    <citation type="submission" date="2021-11" db="EMBL/GenBank/DDBJ databases">
        <authorList>
            <person name="Herlambang A."/>
            <person name="Guo Y."/>
            <person name="Takashima Y."/>
            <person name="Nishizawa T."/>
        </authorList>
    </citation>
    <scope>NUCLEOTIDE SEQUENCE</scope>
    <source>
        <strain evidence="3">E1425</strain>
    </source>
</reference>
<evidence type="ECO:0000256" key="1">
    <source>
        <dbReference type="ARBA" id="ARBA00022737"/>
    </source>
</evidence>
<feature type="compositionally biased region" description="Polar residues" evidence="2">
    <location>
        <begin position="113"/>
        <end position="126"/>
    </location>
</feature>
<reference evidence="3" key="2">
    <citation type="journal article" date="2022" name="Microbiol. Resour. Announc.">
        <title>Whole-Genome Sequence of Entomortierella parvispora E1425, a Mucoromycotan Fungus Associated with Burkholderiaceae-Related Endosymbiotic Bacteria.</title>
        <authorList>
            <person name="Herlambang A."/>
            <person name="Guo Y."/>
            <person name="Takashima Y."/>
            <person name="Narisawa K."/>
            <person name="Ohta H."/>
            <person name="Nishizawa T."/>
        </authorList>
    </citation>
    <scope>NUCLEOTIDE SEQUENCE</scope>
    <source>
        <strain evidence="3">E1425</strain>
    </source>
</reference>
<accession>A0A9P3H353</accession>
<dbReference type="PANTHER" id="PTHR47933">
    <property type="entry name" value="PENTATRICOPEPTIDE REPEAT-CONTAINING PROTEIN 1, MITOCHONDRIAL"/>
    <property type="match status" value="1"/>
</dbReference>
<feature type="compositionally biased region" description="Polar residues" evidence="2">
    <location>
        <begin position="590"/>
        <end position="602"/>
    </location>
</feature>
<dbReference type="OrthoDB" id="185373at2759"/>
<protein>
    <submittedName>
        <fullName evidence="3">Uncharacterized protein</fullName>
    </submittedName>
</protein>
<feature type="compositionally biased region" description="Polar residues" evidence="2">
    <location>
        <begin position="412"/>
        <end position="424"/>
    </location>
</feature>
<keyword evidence="1" id="KW-0677">Repeat</keyword>
<sequence>MPRPLPGGGLPLLWKHGRKQRHIHQPQQTWTWTTVIQFSARHLFCSAHATPEVKEVGLSTPRRLINHYQRHPITTSQSVGVSRKFSTAATSIEAYLCHSDQESHDSCRDRSTGETPQPAIQNTYLGSGSAEKVGTVSRDAPSSARSPSSWNIPVARGHGSAPELVQIWPSTSIALARFYESLRLYKSAKASSPQHSTSAALLLTGAGSIEMVMTYYNHLSRLQACYDTILVPRRDTRAVFLLQGREPKTTTNLKQLIRIASDLIWLNEKERQRRRKPSLTATISASDARNNEVSDFFQGSLSRPRADNFHGLRVSEYTVLMDWIGSTHQPQTVEGSSRNKISRNDSVDKAWAIWQDFTMTKMKTDIVLCTSLIDLFLKAGEFDRADQIWRYLQPSPGISATPSDHDQKMAGSDSTSALDEVSRTLSSVTKTTHSTLSSPGSPTSILSSSVSSKARVIPNVQTLSVLMQAHIRDRDLAGVARIYRTFLEHQSSSKGQGLRSLPDRRQTLLATNSTLLNQILTVLLDLGETVAAKEIYAQAKSRNVGQENYTTDKHALSRPISNDTSKQQRNTLHPPMHQQTFQRRSRSRTALPTQKQSSNLLQPDVSTVQLLLRRAQQAQDWEWEAEILKDLDPPSKPDAVE</sequence>
<dbReference type="Proteomes" id="UP000827284">
    <property type="component" value="Unassembled WGS sequence"/>
</dbReference>
<dbReference type="PANTHER" id="PTHR47933:SF11">
    <property type="entry name" value="PENTATRICOPEPTIDE REPEAT-CONTAINING PROTEIN 2"/>
    <property type="match status" value="1"/>
</dbReference>
<keyword evidence="4" id="KW-1185">Reference proteome</keyword>
<evidence type="ECO:0000256" key="2">
    <source>
        <dbReference type="SAM" id="MobiDB-lite"/>
    </source>
</evidence>
<feature type="region of interest" description="Disordered" evidence="2">
    <location>
        <begin position="397"/>
        <end position="424"/>
    </location>
</feature>
<feature type="compositionally biased region" description="Basic and acidic residues" evidence="2">
    <location>
        <begin position="103"/>
        <end position="112"/>
    </location>
</feature>
<feature type="region of interest" description="Disordered" evidence="2">
    <location>
        <begin position="103"/>
        <end position="151"/>
    </location>
</feature>
<dbReference type="EMBL" id="BQFW01000002">
    <property type="protein sequence ID" value="GJJ69177.1"/>
    <property type="molecule type" value="Genomic_DNA"/>
</dbReference>
<dbReference type="InterPro" id="IPR011990">
    <property type="entry name" value="TPR-like_helical_dom_sf"/>
</dbReference>
<dbReference type="AlphaFoldDB" id="A0A9P3H353"/>
<feature type="compositionally biased region" description="Polar residues" evidence="2">
    <location>
        <begin position="559"/>
        <end position="582"/>
    </location>
</feature>
<feature type="region of interest" description="Disordered" evidence="2">
    <location>
        <begin position="543"/>
        <end position="602"/>
    </location>
</feature>
<dbReference type="GO" id="GO:0003729">
    <property type="term" value="F:mRNA binding"/>
    <property type="evidence" value="ECO:0007669"/>
    <property type="project" value="TreeGrafter"/>
</dbReference>
<gene>
    <name evidence="3" type="ORF">EMPS_01523</name>
</gene>
<comment type="caution">
    <text evidence="3">The sequence shown here is derived from an EMBL/GenBank/DDBJ whole genome shotgun (WGS) entry which is preliminary data.</text>
</comment>
<dbReference type="Gene3D" id="1.25.40.10">
    <property type="entry name" value="Tetratricopeptide repeat domain"/>
    <property type="match status" value="1"/>
</dbReference>
<feature type="compositionally biased region" description="Low complexity" evidence="2">
    <location>
        <begin position="137"/>
        <end position="149"/>
    </location>
</feature>
<organism evidence="3 4">
    <name type="scientific">Entomortierella parvispora</name>
    <dbReference type="NCBI Taxonomy" id="205924"/>
    <lineage>
        <taxon>Eukaryota</taxon>
        <taxon>Fungi</taxon>
        <taxon>Fungi incertae sedis</taxon>
        <taxon>Mucoromycota</taxon>
        <taxon>Mortierellomycotina</taxon>
        <taxon>Mortierellomycetes</taxon>
        <taxon>Mortierellales</taxon>
        <taxon>Mortierellaceae</taxon>
        <taxon>Entomortierella</taxon>
    </lineage>
</organism>
<evidence type="ECO:0000313" key="4">
    <source>
        <dbReference type="Proteomes" id="UP000827284"/>
    </source>
</evidence>
<evidence type="ECO:0000313" key="3">
    <source>
        <dbReference type="EMBL" id="GJJ69177.1"/>
    </source>
</evidence>
<name>A0A9P3H353_9FUNG</name>
<dbReference type="InterPro" id="IPR051240">
    <property type="entry name" value="Mito_RNA-Proc/Resp"/>
</dbReference>